<dbReference type="SUPFAM" id="SSF55816">
    <property type="entry name" value="5'-nucleotidase (syn. UDP-sugar hydrolase), C-terminal domain"/>
    <property type="match status" value="1"/>
</dbReference>
<dbReference type="AlphaFoldDB" id="A0A2K9MEF0"/>
<dbReference type="PRINTS" id="PR01607">
    <property type="entry name" value="APYRASEFAMLY"/>
</dbReference>
<evidence type="ECO:0000256" key="2">
    <source>
        <dbReference type="RuleBase" id="RU362119"/>
    </source>
</evidence>
<dbReference type="SUPFAM" id="SSF56300">
    <property type="entry name" value="Metallo-dependent phosphatases"/>
    <property type="match status" value="1"/>
</dbReference>
<dbReference type="GO" id="GO:0009166">
    <property type="term" value="P:nucleotide catabolic process"/>
    <property type="evidence" value="ECO:0007669"/>
    <property type="project" value="InterPro"/>
</dbReference>
<keyword evidence="6" id="KW-1185">Reference proteome</keyword>
<evidence type="ECO:0000313" key="6">
    <source>
        <dbReference type="Proteomes" id="UP000234882"/>
    </source>
</evidence>
<accession>A0A2K9MEF0</accession>
<evidence type="ECO:0000256" key="1">
    <source>
        <dbReference type="ARBA" id="ARBA00022729"/>
    </source>
</evidence>
<evidence type="ECO:0000259" key="3">
    <source>
        <dbReference type="Pfam" id="PF00149"/>
    </source>
</evidence>
<dbReference type="Gene3D" id="3.90.780.10">
    <property type="entry name" value="5'-Nucleotidase, C-terminal domain"/>
    <property type="match status" value="1"/>
</dbReference>
<dbReference type="InterPro" id="IPR006179">
    <property type="entry name" value="5_nucleotidase/apyrase"/>
</dbReference>
<dbReference type="Pfam" id="PF00149">
    <property type="entry name" value="Metallophos"/>
    <property type="match status" value="1"/>
</dbReference>
<dbReference type="Gene3D" id="3.60.21.10">
    <property type="match status" value="1"/>
</dbReference>
<dbReference type="Proteomes" id="UP000234882">
    <property type="component" value="Chromosome"/>
</dbReference>
<keyword evidence="2" id="KW-0547">Nucleotide-binding</keyword>
<dbReference type="GO" id="GO:0000166">
    <property type="term" value="F:nucleotide binding"/>
    <property type="evidence" value="ECO:0007669"/>
    <property type="project" value="UniProtKB-KW"/>
</dbReference>
<dbReference type="Pfam" id="PF02872">
    <property type="entry name" value="5_nucleotid_C"/>
    <property type="match status" value="1"/>
</dbReference>
<dbReference type="PANTHER" id="PTHR11575">
    <property type="entry name" value="5'-NUCLEOTIDASE-RELATED"/>
    <property type="match status" value="1"/>
</dbReference>
<feature type="domain" description="5'-Nucleotidase C-terminal" evidence="4">
    <location>
        <begin position="409"/>
        <end position="540"/>
    </location>
</feature>
<dbReference type="InterPro" id="IPR004843">
    <property type="entry name" value="Calcineurin-like_PHP"/>
</dbReference>
<reference evidence="6" key="1">
    <citation type="submission" date="2017-12" db="EMBL/GenBank/DDBJ databases">
        <title>Genomic analysis of Paracoccus sp. CBA4604.</title>
        <authorList>
            <person name="Roh S.W."/>
            <person name="Kim J.Y."/>
            <person name="Kim J.S."/>
        </authorList>
    </citation>
    <scope>NUCLEOTIDE SEQUENCE [LARGE SCALE GENOMIC DNA]</scope>
    <source>
        <strain evidence="6">CBA4604</strain>
    </source>
</reference>
<evidence type="ECO:0000313" key="5">
    <source>
        <dbReference type="EMBL" id="AUM74028.1"/>
    </source>
</evidence>
<keyword evidence="2" id="KW-0378">Hydrolase</keyword>
<sequence length="622" mass="66129">MCRVPLHARHMPLPRFQFLPDGSSPDAGDARPARVKAAASTITLRILATTDLHMNLGAERSSGGLARLASVIETQRRVFQNVLLFENGDLIEGTPLGEEIARSGLGAGEVHPAVAALNALGYDAATLGNHDFTHGTAFLRRALRDAAYKVTVANAALLDGPPIWTDSVLLDRRFHDGEGRSHPIRVGVFGVLPPQTVRWEAGLAGRMRTEDVTLAAARAATALRGAGAQVVVALSHGGVGMQGVSNPENAAGEIACLPGIDAVIAGHTHELSVMPSAPGQAPIVTAGCGGSHLAAITLRFDPDEASGPRNWRITCIGVDALPAADQPSPRVIALMKRVPASVIRRLNSPVGECDQRLSSHFSLLGRDSGLRLVDAAARHWLQQVAPEGPPILGAYAPFHTGGRGGPGNFIDIRAGALRRQDVCTLYPFSNRIGLIEISGDELLDWLERAGSIFHRIDGGSEDTPLVDPAFAGFQFDVATGIDYSLDLAQSAAFDPSGRHIFNTRRLTEARHQGRSIRPADRFRLIVNSYRLGGGPLYGALTQGKRCLLPDSARLHMREILTRFLALGPVAKLPETPLFTLTAPPGSTASFDTAPEADPACSPIPVAADSITPQGFRRLVLRF</sequence>
<dbReference type="PANTHER" id="PTHR11575:SF6">
    <property type="entry name" value="2',3'-CYCLIC-NUCLEOTIDE 2'-PHOSPHODIESTERASE_3'-NUCLEOTIDASE"/>
    <property type="match status" value="1"/>
</dbReference>
<comment type="similarity">
    <text evidence="2">Belongs to the 5'-nucleotidase family.</text>
</comment>
<proteinExistence type="inferred from homology"/>
<organism evidence="5 6">
    <name type="scientific">Paracoccus jeotgali</name>
    <dbReference type="NCBI Taxonomy" id="2065379"/>
    <lineage>
        <taxon>Bacteria</taxon>
        <taxon>Pseudomonadati</taxon>
        <taxon>Pseudomonadota</taxon>
        <taxon>Alphaproteobacteria</taxon>
        <taxon>Rhodobacterales</taxon>
        <taxon>Paracoccaceae</taxon>
        <taxon>Paracoccus</taxon>
    </lineage>
</organism>
<keyword evidence="1" id="KW-0732">Signal</keyword>
<protein>
    <submittedName>
        <fullName evidence="5">Bifunctional 2',3'-cyclic-nucleotide 2'-phosphodiesterase/3'-nucleotidase</fullName>
    </submittedName>
</protein>
<dbReference type="InterPro" id="IPR029052">
    <property type="entry name" value="Metallo-depent_PP-like"/>
</dbReference>
<evidence type="ECO:0000259" key="4">
    <source>
        <dbReference type="Pfam" id="PF02872"/>
    </source>
</evidence>
<dbReference type="GO" id="GO:0016787">
    <property type="term" value="F:hydrolase activity"/>
    <property type="evidence" value="ECO:0007669"/>
    <property type="project" value="UniProtKB-KW"/>
</dbReference>
<feature type="domain" description="Calcineurin-like phosphoesterase" evidence="3">
    <location>
        <begin position="44"/>
        <end position="270"/>
    </location>
</feature>
<dbReference type="KEGG" id="paru:CYR75_06870"/>
<gene>
    <name evidence="5" type="ORF">CYR75_06870</name>
</gene>
<dbReference type="EMBL" id="CP025583">
    <property type="protein sequence ID" value="AUM74028.1"/>
    <property type="molecule type" value="Genomic_DNA"/>
</dbReference>
<dbReference type="InterPro" id="IPR008334">
    <property type="entry name" value="5'-Nucleotdase_C"/>
</dbReference>
<name>A0A2K9MEF0_9RHOB</name>
<dbReference type="GO" id="GO:0030288">
    <property type="term" value="C:outer membrane-bounded periplasmic space"/>
    <property type="evidence" value="ECO:0007669"/>
    <property type="project" value="TreeGrafter"/>
</dbReference>
<dbReference type="InterPro" id="IPR036907">
    <property type="entry name" value="5'-Nucleotdase_C_sf"/>
</dbReference>